<sequence>MESPIKSLYYDEVKHNLKAKLHQEVMELEERVRLLRGSNSKNRDLMISTYQRIIENKQHFMRSCNL</sequence>
<name>A0A1Y0I135_9GAMM</name>
<gene>
    <name evidence="1" type="ORF">OLMES_0058</name>
</gene>
<evidence type="ECO:0000313" key="2">
    <source>
        <dbReference type="Proteomes" id="UP000196027"/>
    </source>
</evidence>
<evidence type="ECO:0000313" key="1">
    <source>
        <dbReference type="EMBL" id="ARU54167.1"/>
    </source>
</evidence>
<dbReference type="RefSeq" id="WP_087459398.1">
    <property type="nucleotide sequence ID" value="NZ_CP021425.1"/>
</dbReference>
<reference evidence="1 2" key="1">
    <citation type="submission" date="2017-05" db="EMBL/GenBank/DDBJ databases">
        <title>Genomic insights into alkan degradation activity of Oleiphilus messinensis.</title>
        <authorList>
            <person name="Kozyavkin S.A."/>
            <person name="Slesarev A.I."/>
            <person name="Golyshin P.N."/>
            <person name="Korzhenkov A."/>
            <person name="Golyshina O.N."/>
            <person name="Toshchakov S.V."/>
        </authorList>
    </citation>
    <scope>NUCLEOTIDE SEQUENCE [LARGE SCALE GENOMIC DNA]</scope>
    <source>
        <strain evidence="1 2">ME102</strain>
    </source>
</reference>
<organism evidence="1 2">
    <name type="scientific">Oleiphilus messinensis</name>
    <dbReference type="NCBI Taxonomy" id="141451"/>
    <lineage>
        <taxon>Bacteria</taxon>
        <taxon>Pseudomonadati</taxon>
        <taxon>Pseudomonadota</taxon>
        <taxon>Gammaproteobacteria</taxon>
        <taxon>Oceanospirillales</taxon>
        <taxon>Oleiphilaceae</taxon>
        <taxon>Oleiphilus</taxon>
    </lineage>
</organism>
<accession>A0A1Y0I135</accession>
<dbReference type="KEGG" id="ome:OLMES_0058"/>
<dbReference type="AlphaFoldDB" id="A0A1Y0I135"/>
<dbReference type="Proteomes" id="UP000196027">
    <property type="component" value="Chromosome"/>
</dbReference>
<dbReference type="EMBL" id="CP021425">
    <property type="protein sequence ID" value="ARU54167.1"/>
    <property type="molecule type" value="Genomic_DNA"/>
</dbReference>
<keyword evidence="2" id="KW-1185">Reference proteome</keyword>
<protein>
    <submittedName>
        <fullName evidence="1">Uncharacterized protein</fullName>
    </submittedName>
</protein>
<proteinExistence type="predicted"/>